<dbReference type="Proteomes" id="UP000054845">
    <property type="component" value="Unassembled WGS sequence"/>
</dbReference>
<accession>A0A0P1BND6</accession>
<proteinExistence type="predicted"/>
<evidence type="ECO:0000313" key="2">
    <source>
        <dbReference type="Proteomes" id="UP000054845"/>
    </source>
</evidence>
<reference evidence="1 2" key="1">
    <citation type="submission" date="2014-09" db="EMBL/GenBank/DDBJ databases">
        <authorList>
            <person name="Magalhaes I.L.F."/>
            <person name="Oliveira U."/>
            <person name="Santos F.R."/>
            <person name="Vidigal T.H.D.A."/>
            <person name="Brescovit A.D."/>
            <person name="Santos A.J."/>
        </authorList>
    </citation>
    <scope>NUCLEOTIDE SEQUENCE [LARGE SCALE GENOMIC DNA]</scope>
</reference>
<protein>
    <submittedName>
        <fullName evidence="1">Uncharacterized protein</fullName>
    </submittedName>
</protein>
<evidence type="ECO:0000313" key="1">
    <source>
        <dbReference type="EMBL" id="CEH17711.1"/>
    </source>
</evidence>
<dbReference type="AlphaFoldDB" id="A0A0P1BND6"/>
<organism evidence="1 2">
    <name type="scientific">Ceraceosorus bombacis</name>
    <dbReference type="NCBI Taxonomy" id="401625"/>
    <lineage>
        <taxon>Eukaryota</taxon>
        <taxon>Fungi</taxon>
        <taxon>Dikarya</taxon>
        <taxon>Basidiomycota</taxon>
        <taxon>Ustilaginomycotina</taxon>
        <taxon>Exobasidiomycetes</taxon>
        <taxon>Ceraceosorales</taxon>
        <taxon>Ceraceosoraceae</taxon>
        <taxon>Ceraceosorus</taxon>
    </lineage>
</organism>
<keyword evidence="2" id="KW-1185">Reference proteome</keyword>
<sequence>MLLMTEWIYHVASSSSDDGMVAVRLVGVADRESASRIHDSLWTMSTHASGIAALHYCIGARTHAVARYSTQQ</sequence>
<name>A0A0P1BND6_9BASI</name>
<dbReference type="EMBL" id="CCYA01000265">
    <property type="protein sequence ID" value="CEH17711.1"/>
    <property type="molecule type" value="Genomic_DNA"/>
</dbReference>